<dbReference type="InterPro" id="IPR046364">
    <property type="entry name" value="Exo70_C"/>
</dbReference>
<keyword evidence="7" id="KW-1185">Reference proteome</keyword>
<dbReference type="InterPro" id="IPR016159">
    <property type="entry name" value="Cullin_repeat-like_dom_sf"/>
</dbReference>
<dbReference type="PANTHER" id="PTHR12542">
    <property type="entry name" value="EXOCYST COMPLEX PROTEIN EXO70"/>
    <property type="match status" value="1"/>
</dbReference>
<accession>A0AAQ3KUQ2</accession>
<evidence type="ECO:0000259" key="5">
    <source>
        <dbReference type="Pfam" id="PF03081"/>
    </source>
</evidence>
<dbReference type="AlphaFoldDB" id="A0AAQ3KUQ2"/>
<organism evidence="6 7">
    <name type="scientific">Canna indica</name>
    <name type="common">Indian-shot</name>
    <dbReference type="NCBI Taxonomy" id="4628"/>
    <lineage>
        <taxon>Eukaryota</taxon>
        <taxon>Viridiplantae</taxon>
        <taxon>Streptophyta</taxon>
        <taxon>Embryophyta</taxon>
        <taxon>Tracheophyta</taxon>
        <taxon>Spermatophyta</taxon>
        <taxon>Magnoliopsida</taxon>
        <taxon>Liliopsida</taxon>
        <taxon>Zingiberales</taxon>
        <taxon>Cannaceae</taxon>
        <taxon>Canna</taxon>
    </lineage>
</organism>
<keyword evidence="3" id="KW-0653">Protein transport</keyword>
<evidence type="ECO:0000256" key="3">
    <source>
        <dbReference type="RuleBase" id="RU365026"/>
    </source>
</evidence>
<evidence type="ECO:0000313" key="6">
    <source>
        <dbReference type="EMBL" id="WOL15034.1"/>
    </source>
</evidence>
<proteinExistence type="inferred from homology"/>
<evidence type="ECO:0000256" key="4">
    <source>
        <dbReference type="SAM" id="MobiDB-lite"/>
    </source>
</evidence>
<name>A0AAQ3KUQ2_9LILI</name>
<keyword evidence="3" id="KW-0268">Exocytosis</keyword>
<protein>
    <recommendedName>
        <fullName evidence="3">Exocyst subunit Exo70 family protein</fullName>
    </recommendedName>
</protein>
<evidence type="ECO:0000256" key="1">
    <source>
        <dbReference type="ARBA" id="ARBA00006756"/>
    </source>
</evidence>
<comment type="function">
    <text evidence="3">Component of the exocyst complex.</text>
</comment>
<dbReference type="Gene3D" id="1.20.1280.170">
    <property type="entry name" value="Exocyst complex component Exo70"/>
    <property type="match status" value="2"/>
</dbReference>
<evidence type="ECO:0000313" key="7">
    <source>
        <dbReference type="Proteomes" id="UP001327560"/>
    </source>
</evidence>
<dbReference type="GO" id="GO:0015031">
    <property type="term" value="P:protein transport"/>
    <property type="evidence" value="ECO:0007669"/>
    <property type="project" value="UniProtKB-KW"/>
</dbReference>
<reference evidence="6 7" key="1">
    <citation type="submission" date="2023-10" db="EMBL/GenBank/DDBJ databases">
        <title>Chromosome-scale genome assembly provides insights into flower coloration mechanisms of Canna indica.</title>
        <authorList>
            <person name="Li C."/>
        </authorList>
    </citation>
    <scope>NUCLEOTIDE SEQUENCE [LARGE SCALE GENOMIC DNA]</scope>
    <source>
        <tissue evidence="6">Flower</tissue>
    </source>
</reference>
<feature type="region of interest" description="Disordered" evidence="4">
    <location>
        <begin position="1"/>
        <end position="36"/>
    </location>
</feature>
<dbReference type="GO" id="GO:0006887">
    <property type="term" value="P:exocytosis"/>
    <property type="evidence" value="ECO:0007669"/>
    <property type="project" value="UniProtKB-KW"/>
</dbReference>
<feature type="domain" description="Exocyst complex subunit Exo70 C-terminal" evidence="5">
    <location>
        <begin position="208"/>
        <end position="387"/>
    </location>
</feature>
<dbReference type="SUPFAM" id="SSF74788">
    <property type="entry name" value="Cullin repeat-like"/>
    <property type="match status" value="2"/>
</dbReference>
<sequence length="417" mass="45043">MPRKGMRSLFSSGSAHQHRSSQHDGHGPLSPSRHTFSDTLMQDNIDAAEEIISKWRAEVDASLFSGTDRTDARFFLRSVADLHRAMLFFSSPSAASAASPAERSKALLRAHSLLSVAMCRLQRELHLLLSANYNLLNPIEPLHRASSASSDLEDAGDAITETTYPLPESFFDGAALTTPSLSAPSSPSSVSTATSFEGSPSCSSPRFSTAVGSISSRIAWFVLALICKLDSKAELYRDVALSYLFLANNIQYIVRKVKDSGLRLLLGDEWVARHRAKARHYAASYERLGWSKVAATIPAETSEMEAAKAAELIRRFNAVLEAACKGQAGWVVVADGGLNEDVRDAVAEMVVPAYRVFYERYRETLRSSGAASAAAVRFSPEDVANRIHGIFVCSTGHGSSAGFAGSGSSSRDSNRSK</sequence>
<keyword evidence="2 3" id="KW-0813">Transport</keyword>
<evidence type="ECO:0000256" key="2">
    <source>
        <dbReference type="ARBA" id="ARBA00022448"/>
    </source>
</evidence>
<dbReference type="GO" id="GO:0005546">
    <property type="term" value="F:phosphatidylinositol-4,5-bisphosphate binding"/>
    <property type="evidence" value="ECO:0007669"/>
    <property type="project" value="InterPro"/>
</dbReference>
<dbReference type="Pfam" id="PF03081">
    <property type="entry name" value="Exo70_C"/>
    <property type="match status" value="1"/>
</dbReference>
<dbReference type="EMBL" id="CP136896">
    <property type="protein sequence ID" value="WOL15034.1"/>
    <property type="molecule type" value="Genomic_DNA"/>
</dbReference>
<dbReference type="PANTHER" id="PTHR12542:SF17">
    <property type="entry name" value="EXOCYST SUBUNIT EXO70 FAMILY PROTEIN"/>
    <property type="match status" value="1"/>
</dbReference>
<gene>
    <name evidence="6" type="ORF">Cni_G23815</name>
</gene>
<dbReference type="GO" id="GO:0000145">
    <property type="term" value="C:exocyst"/>
    <property type="evidence" value="ECO:0007669"/>
    <property type="project" value="InterPro"/>
</dbReference>
<dbReference type="InterPro" id="IPR004140">
    <property type="entry name" value="Exo70"/>
</dbReference>
<dbReference type="Proteomes" id="UP001327560">
    <property type="component" value="Chromosome 7"/>
</dbReference>
<dbReference type="Pfam" id="PF20669">
    <property type="entry name" value="Exo70_N"/>
    <property type="match status" value="1"/>
</dbReference>
<comment type="similarity">
    <text evidence="1 3">Belongs to the EXO70 family.</text>
</comment>